<dbReference type="eggNOG" id="COG0569">
    <property type="taxonomic scope" value="Bacteria"/>
</dbReference>
<accession>C8X4N1</accession>
<dbReference type="InterPro" id="IPR003148">
    <property type="entry name" value="RCK_N"/>
</dbReference>
<dbReference type="Pfam" id="PF02080">
    <property type="entry name" value="TrkA_C"/>
    <property type="match status" value="2"/>
</dbReference>
<dbReference type="AlphaFoldDB" id="C8X4N1"/>
<name>C8X4N1_DESRD</name>
<evidence type="ECO:0000256" key="6">
    <source>
        <dbReference type="ARBA" id="ARBA00023065"/>
    </source>
</evidence>
<evidence type="ECO:0000256" key="5">
    <source>
        <dbReference type="ARBA" id="ARBA00023027"/>
    </source>
</evidence>
<reference evidence="10" key="1">
    <citation type="submission" date="2009-09" db="EMBL/GenBank/DDBJ databases">
        <title>The complete chromosome of Desulfohalobium retbaense DSM 5692.</title>
        <authorList>
            <consortium name="US DOE Joint Genome Institute (JGI-PGF)"/>
            <person name="Lucas S."/>
            <person name="Copeland A."/>
            <person name="Lapidus A."/>
            <person name="Glavina del Rio T."/>
            <person name="Dalin E."/>
            <person name="Tice H."/>
            <person name="Bruce D."/>
            <person name="Goodwin L."/>
            <person name="Pitluck S."/>
            <person name="Kyrpides N."/>
            <person name="Mavromatis K."/>
            <person name="Ivanova N."/>
            <person name="Mikhailova N."/>
            <person name="Munk A.C."/>
            <person name="Brettin T."/>
            <person name="Detter J.C."/>
            <person name="Han C."/>
            <person name="Tapia R."/>
            <person name="Larimer F."/>
            <person name="Land M."/>
            <person name="Hauser L."/>
            <person name="Markowitz V."/>
            <person name="Cheng J.-F."/>
            <person name="Hugenholtz P."/>
            <person name="Woyke T."/>
            <person name="Wu D."/>
            <person name="Spring S."/>
            <person name="Klenk H.-P."/>
            <person name="Eisen J.A."/>
        </authorList>
    </citation>
    <scope>NUCLEOTIDE SEQUENCE [LARGE SCALE GENOMIC DNA]</scope>
    <source>
        <strain evidence="10">DSM 5692</strain>
    </source>
</reference>
<dbReference type="InterPro" id="IPR006037">
    <property type="entry name" value="RCK_C"/>
</dbReference>
<dbReference type="PROSITE" id="PS51201">
    <property type="entry name" value="RCK_N"/>
    <property type="match status" value="2"/>
</dbReference>
<dbReference type="Gene3D" id="3.30.70.1450">
    <property type="entry name" value="Regulator of K+ conductance, C-terminal domain"/>
    <property type="match status" value="2"/>
</dbReference>
<dbReference type="NCBIfam" id="NF007041">
    <property type="entry name" value="PRK09496.3-4"/>
    <property type="match status" value="1"/>
</dbReference>
<dbReference type="InterPro" id="IPR036721">
    <property type="entry name" value="RCK_C_sf"/>
</dbReference>
<keyword evidence="10" id="KW-1185">Reference proteome</keyword>
<dbReference type="PANTHER" id="PTHR43833:SF5">
    <property type="entry name" value="TRK SYSTEM POTASSIUM UPTAKE PROTEIN TRKA"/>
    <property type="match status" value="1"/>
</dbReference>
<evidence type="ECO:0000256" key="4">
    <source>
        <dbReference type="ARBA" id="ARBA00022958"/>
    </source>
</evidence>
<dbReference type="SUPFAM" id="SSF51735">
    <property type="entry name" value="NAD(P)-binding Rossmann-fold domains"/>
    <property type="match status" value="2"/>
</dbReference>
<dbReference type="STRING" id="485915.Dret_1970"/>
<reference evidence="9 10" key="2">
    <citation type="journal article" date="2010" name="Stand. Genomic Sci.">
        <title>Complete genome sequence of Desulfohalobium retbaense type strain (HR(100)).</title>
        <authorList>
            <person name="Spring S."/>
            <person name="Nolan M."/>
            <person name="Lapidus A."/>
            <person name="Glavina Del Rio T."/>
            <person name="Copeland A."/>
            <person name="Tice H."/>
            <person name="Cheng J.F."/>
            <person name="Lucas S."/>
            <person name="Land M."/>
            <person name="Chen F."/>
            <person name="Bruce D."/>
            <person name="Goodwin L."/>
            <person name="Pitluck S."/>
            <person name="Ivanova N."/>
            <person name="Mavromatis K."/>
            <person name="Mikhailova N."/>
            <person name="Pati A."/>
            <person name="Chen A."/>
            <person name="Palaniappan K."/>
            <person name="Hauser L."/>
            <person name="Chang Y.J."/>
            <person name="Jeffries C.D."/>
            <person name="Munk C."/>
            <person name="Kiss H."/>
            <person name="Chain P."/>
            <person name="Han C."/>
            <person name="Brettin T."/>
            <person name="Detter J.C."/>
            <person name="Schuler E."/>
            <person name="Goker M."/>
            <person name="Rohde M."/>
            <person name="Bristow J."/>
            <person name="Eisen J.A."/>
            <person name="Markowitz V."/>
            <person name="Hugenholtz P."/>
            <person name="Kyrpides N.C."/>
            <person name="Klenk H.P."/>
        </authorList>
    </citation>
    <scope>NUCLEOTIDE SEQUENCE [LARGE SCALE GENOMIC DNA]</scope>
    <source>
        <strain evidence="9 10">DSM 5692</strain>
    </source>
</reference>
<feature type="domain" description="RCK N-terminal" evidence="7">
    <location>
        <begin position="1"/>
        <end position="122"/>
    </location>
</feature>
<dbReference type="EMBL" id="CP001734">
    <property type="protein sequence ID" value="ACV69254.1"/>
    <property type="molecule type" value="Genomic_DNA"/>
</dbReference>
<dbReference type="OrthoDB" id="9775180at2"/>
<evidence type="ECO:0000313" key="10">
    <source>
        <dbReference type="Proteomes" id="UP000001052"/>
    </source>
</evidence>
<evidence type="ECO:0000313" key="9">
    <source>
        <dbReference type="EMBL" id="ACV69254.1"/>
    </source>
</evidence>
<dbReference type="Pfam" id="PF02254">
    <property type="entry name" value="TrkA_N"/>
    <property type="match status" value="2"/>
</dbReference>
<dbReference type="NCBIfam" id="NF007031">
    <property type="entry name" value="PRK09496.1-2"/>
    <property type="match status" value="1"/>
</dbReference>
<keyword evidence="5" id="KW-0520">NAD</keyword>
<dbReference type="InterPro" id="IPR036291">
    <property type="entry name" value="NAD(P)-bd_dom_sf"/>
</dbReference>
<dbReference type="NCBIfam" id="NF007032">
    <property type="entry name" value="PRK09496.1-4"/>
    <property type="match status" value="1"/>
</dbReference>
<evidence type="ECO:0000256" key="1">
    <source>
        <dbReference type="ARBA" id="ARBA00017378"/>
    </source>
</evidence>
<feature type="domain" description="RCK N-terminal" evidence="7">
    <location>
        <begin position="231"/>
        <end position="350"/>
    </location>
</feature>
<dbReference type="PROSITE" id="PS51202">
    <property type="entry name" value="RCK_C"/>
    <property type="match status" value="2"/>
</dbReference>
<protein>
    <recommendedName>
        <fullName evidence="1">Trk system potassium uptake protein TrkA</fullName>
    </recommendedName>
</protein>
<dbReference type="KEGG" id="drt:Dret_1970"/>
<keyword evidence="4" id="KW-0630">Potassium</keyword>
<dbReference type="RefSeq" id="WP_015752397.1">
    <property type="nucleotide sequence ID" value="NC_013223.1"/>
</dbReference>
<dbReference type="GO" id="GO:0005886">
    <property type="term" value="C:plasma membrane"/>
    <property type="evidence" value="ECO:0007669"/>
    <property type="project" value="InterPro"/>
</dbReference>
<evidence type="ECO:0000259" key="7">
    <source>
        <dbReference type="PROSITE" id="PS51201"/>
    </source>
</evidence>
<keyword evidence="2" id="KW-0813">Transport</keyword>
<dbReference type="GO" id="GO:0015079">
    <property type="term" value="F:potassium ion transmembrane transporter activity"/>
    <property type="evidence" value="ECO:0007669"/>
    <property type="project" value="InterPro"/>
</dbReference>
<organism evidence="9 10">
    <name type="scientific">Desulfohalobium retbaense (strain ATCC 49708 / DSM 5692 / JCM 16813 / HR100)</name>
    <dbReference type="NCBI Taxonomy" id="485915"/>
    <lineage>
        <taxon>Bacteria</taxon>
        <taxon>Pseudomonadati</taxon>
        <taxon>Thermodesulfobacteriota</taxon>
        <taxon>Desulfovibrionia</taxon>
        <taxon>Desulfovibrionales</taxon>
        <taxon>Desulfohalobiaceae</taxon>
        <taxon>Desulfohalobium</taxon>
    </lineage>
</organism>
<dbReference type="PANTHER" id="PTHR43833">
    <property type="entry name" value="POTASSIUM CHANNEL PROTEIN 2-RELATED-RELATED"/>
    <property type="match status" value="1"/>
</dbReference>
<feature type="domain" description="RCK C-terminal" evidence="8">
    <location>
        <begin position="365"/>
        <end position="448"/>
    </location>
</feature>
<dbReference type="InterPro" id="IPR006036">
    <property type="entry name" value="K_uptake_TrkA"/>
</dbReference>
<dbReference type="InterPro" id="IPR050721">
    <property type="entry name" value="Trk_Ktr_HKT_K-transport"/>
</dbReference>
<proteinExistence type="predicted"/>
<dbReference type="PRINTS" id="PR00335">
    <property type="entry name" value="KUPTAKETRKA"/>
</dbReference>
<dbReference type="SUPFAM" id="SSF116726">
    <property type="entry name" value="TrkA C-terminal domain-like"/>
    <property type="match status" value="2"/>
</dbReference>
<evidence type="ECO:0000256" key="2">
    <source>
        <dbReference type="ARBA" id="ARBA00022448"/>
    </source>
</evidence>
<keyword evidence="6" id="KW-0406">Ion transport</keyword>
<sequence length="453" mass="49935">MRIIIIGAGEVGYHIASRLASEDKDVVVIDINEKVLDRVSEQLDVQTVLGSGSSPKVLEKAGVRDADILLAVTDSDEINLIACTFANILSPGLRKLARIRNPEYTDYQEVLAKDILDIDMVINPEEEVIRTIERLMGAPGAVDISDFSEGRIKLVGLWVREDSPVAGTKLFNLREKVGHERLIVAAIIRNDRLIIPQGDNTLKDGDLIYFVCEDQYLNKVLTGFGIHSETLRNVLIIGGGNIGFKLAKGLEKRNVHVKLIEIDRARCEFLAENLNRTVVLQGDGTDQGLLLEENVRSMDVVVTVTGDEEYNVLCSLLAKNLGSKMTITRINKFAYLPLVRTVGLENTVSPRLSAVNAILKHVREGRVISAISIKEEAEALEAIAQDKSELVGKPIKDLPFPQGAIVLCLIRGEDVIIPTGDSIIEPNDRVIVLSTRRNIARVEKALTVKLEYL</sequence>
<dbReference type="HOGENOM" id="CLU_046525_0_2_7"/>
<evidence type="ECO:0000259" key="8">
    <source>
        <dbReference type="PROSITE" id="PS51202"/>
    </source>
</evidence>
<keyword evidence="3" id="KW-0633">Potassium transport</keyword>
<dbReference type="NCBIfam" id="NF007030">
    <property type="entry name" value="PRK09496.1-1"/>
    <property type="match status" value="1"/>
</dbReference>
<feature type="domain" description="RCK C-terminal" evidence="8">
    <location>
        <begin position="142"/>
        <end position="226"/>
    </location>
</feature>
<dbReference type="Gene3D" id="3.40.50.720">
    <property type="entry name" value="NAD(P)-binding Rossmann-like Domain"/>
    <property type="match status" value="2"/>
</dbReference>
<gene>
    <name evidence="9" type="ordered locus">Dret_1970</name>
</gene>
<dbReference type="Proteomes" id="UP000001052">
    <property type="component" value="Chromosome"/>
</dbReference>
<evidence type="ECO:0000256" key="3">
    <source>
        <dbReference type="ARBA" id="ARBA00022538"/>
    </source>
</evidence>
<dbReference type="NCBIfam" id="NF007039">
    <property type="entry name" value="PRK09496.3-2"/>
    <property type="match status" value="1"/>
</dbReference>